<dbReference type="InterPro" id="IPR001647">
    <property type="entry name" value="HTH_TetR"/>
</dbReference>
<keyword evidence="1 2" id="KW-0238">DNA-binding</keyword>
<evidence type="ECO:0000259" key="3">
    <source>
        <dbReference type="PROSITE" id="PS50977"/>
    </source>
</evidence>
<dbReference type="SUPFAM" id="SSF48498">
    <property type="entry name" value="Tetracyclin repressor-like, C-terminal domain"/>
    <property type="match status" value="1"/>
</dbReference>
<feature type="DNA-binding region" description="H-T-H motif" evidence="2">
    <location>
        <begin position="34"/>
        <end position="53"/>
    </location>
</feature>
<comment type="caution">
    <text evidence="4">The sequence shown here is derived from an EMBL/GenBank/DDBJ whole genome shotgun (WGS) entry which is preliminary data.</text>
</comment>
<accession>A0ABV0L7G5</accession>
<dbReference type="InterPro" id="IPR050109">
    <property type="entry name" value="HTH-type_TetR-like_transc_reg"/>
</dbReference>
<protein>
    <submittedName>
        <fullName evidence="4">TetR/AcrR family transcriptional regulator</fullName>
    </submittedName>
</protein>
<dbReference type="Gene3D" id="1.10.357.10">
    <property type="entry name" value="Tetracycline Repressor, domain 2"/>
    <property type="match status" value="1"/>
</dbReference>
<dbReference type="EMBL" id="JBDZYD010000001">
    <property type="protein sequence ID" value="MEQ0558253.1"/>
    <property type="molecule type" value="Genomic_DNA"/>
</dbReference>
<reference evidence="4 5" key="1">
    <citation type="submission" date="2024-05" db="EMBL/GenBank/DDBJ databases">
        <authorList>
            <person name="Zhao H."/>
            <person name="Xu Y."/>
            <person name="Lin S."/>
            <person name="Spain J.C."/>
            <person name="Zhou N.-Y."/>
        </authorList>
    </citation>
    <scope>NUCLEOTIDE SEQUENCE [LARGE SCALE GENOMIC DNA]</scope>
    <source>
        <strain evidence="4 5">NEAU-NG30</strain>
    </source>
</reference>
<name>A0ABV0L7G5_9PSEU</name>
<dbReference type="InterPro" id="IPR009057">
    <property type="entry name" value="Homeodomain-like_sf"/>
</dbReference>
<organism evidence="4 5">
    <name type="scientific">Amycolatopsis melonis</name>
    <dbReference type="NCBI Taxonomy" id="3156488"/>
    <lineage>
        <taxon>Bacteria</taxon>
        <taxon>Bacillati</taxon>
        <taxon>Actinomycetota</taxon>
        <taxon>Actinomycetes</taxon>
        <taxon>Pseudonocardiales</taxon>
        <taxon>Pseudonocardiaceae</taxon>
        <taxon>Amycolatopsis</taxon>
    </lineage>
</organism>
<keyword evidence="5" id="KW-1185">Reference proteome</keyword>
<dbReference type="PRINTS" id="PR00455">
    <property type="entry name" value="HTHTETR"/>
</dbReference>
<evidence type="ECO:0000313" key="5">
    <source>
        <dbReference type="Proteomes" id="UP001440984"/>
    </source>
</evidence>
<sequence length="195" mass="21874">MVALTRREQREQTRERLLDGAMMALVEHGYAGTTTQRIQERVGVSRGALLHHFGSKAELFAAAVHHIADLRIENIRAVANLAGDGPDALRKIAFAIHEALSGPAFQAAMELWTASRTDHELRAALLPAERRLGRALREVFDQAARIDDPQTARVEFESLLAMLRGLELVRLMRQDDALAVAVIEQWLARFDREQH</sequence>
<evidence type="ECO:0000313" key="4">
    <source>
        <dbReference type="EMBL" id="MEQ0558253.1"/>
    </source>
</evidence>
<dbReference type="Pfam" id="PF00440">
    <property type="entry name" value="TetR_N"/>
    <property type="match status" value="1"/>
</dbReference>
<dbReference type="PANTHER" id="PTHR30055">
    <property type="entry name" value="HTH-TYPE TRANSCRIPTIONAL REGULATOR RUTR"/>
    <property type="match status" value="1"/>
</dbReference>
<evidence type="ECO:0000256" key="2">
    <source>
        <dbReference type="PROSITE-ProRule" id="PRU00335"/>
    </source>
</evidence>
<dbReference type="Proteomes" id="UP001440984">
    <property type="component" value="Unassembled WGS sequence"/>
</dbReference>
<dbReference type="PANTHER" id="PTHR30055:SF226">
    <property type="entry name" value="HTH-TYPE TRANSCRIPTIONAL REGULATOR PKSA"/>
    <property type="match status" value="1"/>
</dbReference>
<dbReference type="RefSeq" id="WP_348947573.1">
    <property type="nucleotide sequence ID" value="NZ_JBDZYD010000001.1"/>
</dbReference>
<dbReference type="SUPFAM" id="SSF46689">
    <property type="entry name" value="Homeodomain-like"/>
    <property type="match status" value="1"/>
</dbReference>
<dbReference type="PROSITE" id="PS50977">
    <property type="entry name" value="HTH_TETR_2"/>
    <property type="match status" value="1"/>
</dbReference>
<proteinExistence type="predicted"/>
<gene>
    <name evidence="4" type="ORF">ABJI51_04155</name>
</gene>
<evidence type="ECO:0000256" key="1">
    <source>
        <dbReference type="ARBA" id="ARBA00023125"/>
    </source>
</evidence>
<feature type="domain" description="HTH tetR-type" evidence="3">
    <location>
        <begin position="11"/>
        <end position="71"/>
    </location>
</feature>
<dbReference type="InterPro" id="IPR036271">
    <property type="entry name" value="Tet_transcr_reg_TetR-rel_C_sf"/>
</dbReference>